<protein>
    <submittedName>
        <fullName evidence="1">CBS domain-containing protein</fullName>
    </submittedName>
</protein>
<evidence type="ECO:0000313" key="2">
    <source>
        <dbReference type="Proteomes" id="UP000248329"/>
    </source>
</evidence>
<evidence type="ECO:0000313" key="1">
    <source>
        <dbReference type="EMBL" id="PXF61876.1"/>
    </source>
</evidence>
<dbReference type="EMBL" id="PQXF01000002">
    <property type="protein sequence ID" value="PXF61876.1"/>
    <property type="molecule type" value="Genomic_DNA"/>
</dbReference>
<sequence length="270" mass="29976">MQVKDMMSAPVYVITPGEPISRARNLMLRHRISRLLVILHDEPVGMLTESDIGRRLDQAEPQWRRRPIDQIPVQLVMTKSLISIYPDASVWQASELLLENNIGSLAVRDGVGGDLRGIITKRDMIEYFSHVTADIRASEIMSDFVATVHKHHSLSHILQMMWDEAVDRVVVLEYGGKPVGMITNSNLTFACTSAIPRKGRRVQELPVIAEDIMSAPLVTTAEDGLATDVARVMVDARIASIVVVDNKNDVVGILDQDSMLQAINNMGEES</sequence>
<proteinExistence type="predicted"/>
<name>A0AC61L6C8_9EURY</name>
<organism evidence="1 2">
    <name type="scientific">Candidatus Methanogaster sp</name>
    <dbReference type="NCBI Taxonomy" id="3386292"/>
    <lineage>
        <taxon>Archaea</taxon>
        <taxon>Methanobacteriati</taxon>
        <taxon>Methanobacteriota</taxon>
        <taxon>Stenosarchaea group</taxon>
        <taxon>Methanomicrobia</taxon>
        <taxon>Methanosarcinales</taxon>
        <taxon>ANME-2 cluster</taxon>
        <taxon>Candidatus Methanogasteraceae</taxon>
        <taxon>Candidatus Methanogaster</taxon>
    </lineage>
</organism>
<dbReference type="Proteomes" id="UP000248329">
    <property type="component" value="Unassembled WGS sequence"/>
</dbReference>
<reference evidence="1" key="1">
    <citation type="submission" date="2018-01" db="EMBL/GenBank/DDBJ databases">
        <authorList>
            <person name="Krukenberg V."/>
        </authorList>
    </citation>
    <scope>NUCLEOTIDE SEQUENCE</scope>
    <source>
        <strain evidence="1">E20ANME2</strain>
    </source>
</reference>
<accession>A0AC61L6C8</accession>
<gene>
    <name evidence="1" type="ORF">C4B59_01205</name>
</gene>
<comment type="caution">
    <text evidence="1">The sequence shown here is derived from an EMBL/GenBank/DDBJ whole genome shotgun (WGS) entry which is preliminary data.</text>
</comment>